<accession>A0A0B5EZK5</accession>
<dbReference type="InterPro" id="IPR003399">
    <property type="entry name" value="Mce/MlaD"/>
</dbReference>
<feature type="domain" description="Mce/MlaD" evidence="1">
    <location>
        <begin position="61"/>
        <end position="137"/>
    </location>
</feature>
<dbReference type="Proteomes" id="UP000031523">
    <property type="component" value="Chromosome"/>
</dbReference>
<keyword evidence="3" id="KW-1185">Reference proteome</keyword>
<evidence type="ECO:0000313" key="3">
    <source>
        <dbReference type="Proteomes" id="UP000031523"/>
    </source>
</evidence>
<dbReference type="PANTHER" id="PTHR33371:SF4">
    <property type="entry name" value="INTERMEMBRANE PHOSPHOLIPID TRANSPORT SYSTEM BINDING PROTEIN MLAD"/>
    <property type="match status" value="1"/>
</dbReference>
<dbReference type="GO" id="GO:0005543">
    <property type="term" value="F:phospholipid binding"/>
    <property type="evidence" value="ECO:0007669"/>
    <property type="project" value="TreeGrafter"/>
</dbReference>
<dbReference type="PANTHER" id="PTHR33371">
    <property type="entry name" value="INTERMEMBRANE PHOSPHOLIPID TRANSPORT SYSTEM BINDING PROTEIN MLAD-RELATED"/>
    <property type="match status" value="1"/>
</dbReference>
<organism evidence="2 3">
    <name type="scientific">Streptomyces albus (strain ATCC 21838 / DSM 41398 / FERM P-419 / JCM 4703 / NBRC 107858)</name>
    <dbReference type="NCBI Taxonomy" id="1081613"/>
    <lineage>
        <taxon>Bacteria</taxon>
        <taxon>Bacillati</taxon>
        <taxon>Actinomycetota</taxon>
        <taxon>Actinomycetes</taxon>
        <taxon>Kitasatosporales</taxon>
        <taxon>Streptomycetaceae</taxon>
        <taxon>Streptomyces</taxon>
    </lineage>
</organism>
<gene>
    <name evidence="2" type="ORF">SLNWT_6883</name>
</gene>
<sequence length="433" mass="46569">MTSPGSTSPGRLRRGWQRIRTEPKLGRHVAVITALAVLASGVGGYILNHQRLSWPWDKSFTFYATFQQAPGVSPGHGQEVRIAGVHVGEIESVGVDDHGDARLKLSIDTEHEVHKNATVVLRPKSQLNEMYVELNPGTREAGRIKSNGVLPVRNSKAPVQIDQVLSHLDTNTRSALTTLLQQSDTALAGAPEQLPEGLNATDKVVKRLKPVVTALQTRRTSLRKLVTALSQVSTAVGDDDGRLTRLINSLEKTLTAVGAHKGDLGSSLSKLPGVTRQLKEATTAVQSLSDQLDPTLDGLDGASDSLPNALKKAKKTADKLDETVDNGNPAVDKALPVVRNLRPFAKDLDAALPDLRASTKRLDEDTAALVPSLVDLGPFLINTRSLTSYRDGNGGILRGFAVVAPTTIPNTDLKFLSTPTQPYRFPLKPVVPR</sequence>
<evidence type="ECO:0000259" key="1">
    <source>
        <dbReference type="Pfam" id="PF02470"/>
    </source>
</evidence>
<reference evidence="2 3" key="1">
    <citation type="submission" date="2015-01" db="EMBL/GenBank/DDBJ databases">
        <title>Enhanced salinomycin production by adjusting the supply of polyketide extender units in Streptomyce albus DSM 41398.</title>
        <authorList>
            <person name="Lu C."/>
        </authorList>
    </citation>
    <scope>NUCLEOTIDE SEQUENCE [LARGE SCALE GENOMIC DNA]</scope>
    <source>
        <strain evidence="3">ATCC 21838 / DSM 41398 / FERM P-419 / JCM 4703 / NBRC 107858</strain>
    </source>
</reference>
<dbReference type="Pfam" id="PF02470">
    <property type="entry name" value="MlaD"/>
    <property type="match status" value="1"/>
</dbReference>
<dbReference type="EMBL" id="CP010519">
    <property type="protein sequence ID" value="AJE87259.1"/>
    <property type="molecule type" value="Genomic_DNA"/>
</dbReference>
<dbReference type="Gene3D" id="1.20.5.300">
    <property type="match status" value="1"/>
</dbReference>
<dbReference type="GO" id="GO:0005548">
    <property type="term" value="F:phospholipid transporter activity"/>
    <property type="evidence" value="ECO:0007669"/>
    <property type="project" value="TreeGrafter"/>
</dbReference>
<protein>
    <submittedName>
        <fullName evidence="2">Mammalian cell entry related domain protein</fullName>
    </submittedName>
</protein>
<dbReference type="InterPro" id="IPR052336">
    <property type="entry name" value="MlaD_Phospholipid_Transporter"/>
</dbReference>
<dbReference type="AlphaFoldDB" id="A0A0B5EZK5"/>
<dbReference type="KEGG" id="sals:SLNWT_6883"/>
<proteinExistence type="predicted"/>
<name>A0A0B5EZK5_STRA4</name>
<evidence type="ECO:0000313" key="2">
    <source>
        <dbReference type="EMBL" id="AJE87259.1"/>
    </source>
</evidence>